<dbReference type="HOGENOM" id="CLU_023205_2_3_1"/>
<evidence type="ECO:0000313" key="3">
    <source>
        <dbReference type="EMBL" id="EPE31763.1"/>
    </source>
</evidence>
<dbReference type="InterPro" id="IPR050523">
    <property type="entry name" value="AKR_Detox_Biosynth"/>
</dbReference>
<dbReference type="GO" id="GO:0016491">
    <property type="term" value="F:oxidoreductase activity"/>
    <property type="evidence" value="ECO:0007669"/>
    <property type="project" value="UniProtKB-KW"/>
</dbReference>
<dbReference type="eggNOG" id="KOG1575">
    <property type="taxonomic scope" value="Eukaryota"/>
</dbReference>
<organism evidence="3 4">
    <name type="scientific">Glarea lozoyensis (strain ATCC 20868 / MF5171)</name>
    <dbReference type="NCBI Taxonomy" id="1116229"/>
    <lineage>
        <taxon>Eukaryota</taxon>
        <taxon>Fungi</taxon>
        <taxon>Dikarya</taxon>
        <taxon>Ascomycota</taxon>
        <taxon>Pezizomycotina</taxon>
        <taxon>Leotiomycetes</taxon>
        <taxon>Helotiales</taxon>
        <taxon>Helotiaceae</taxon>
        <taxon>Glarea</taxon>
    </lineage>
</organism>
<dbReference type="KEGG" id="glz:GLAREA_11845"/>
<evidence type="ECO:0000313" key="4">
    <source>
        <dbReference type="Proteomes" id="UP000016922"/>
    </source>
</evidence>
<proteinExistence type="predicted"/>
<reference evidence="3 4" key="1">
    <citation type="journal article" date="2013" name="BMC Genomics">
        <title>Genomics-driven discovery of the pneumocandin biosynthetic gene cluster in the fungus Glarea lozoyensis.</title>
        <authorList>
            <person name="Chen L."/>
            <person name="Yue Q."/>
            <person name="Zhang X."/>
            <person name="Xiang M."/>
            <person name="Wang C."/>
            <person name="Li S."/>
            <person name="Che Y."/>
            <person name="Ortiz-Lopez F.J."/>
            <person name="Bills G.F."/>
            <person name="Liu X."/>
            <person name="An Z."/>
        </authorList>
    </citation>
    <scope>NUCLEOTIDE SEQUENCE [LARGE SCALE GENOMIC DNA]</scope>
    <source>
        <strain evidence="4">ATCC 20868 / MF5171</strain>
    </source>
</reference>
<dbReference type="Gene3D" id="3.20.20.100">
    <property type="entry name" value="NADP-dependent oxidoreductase domain"/>
    <property type="match status" value="1"/>
</dbReference>
<dbReference type="PANTHER" id="PTHR43364:SF4">
    <property type="entry name" value="NAD(P)-LINKED OXIDOREDUCTASE SUPERFAMILY PROTEIN"/>
    <property type="match status" value="1"/>
</dbReference>
<dbReference type="PANTHER" id="PTHR43364">
    <property type="entry name" value="NADH-SPECIFIC METHYLGLYOXAL REDUCTASE-RELATED"/>
    <property type="match status" value="1"/>
</dbReference>
<keyword evidence="4" id="KW-1185">Reference proteome</keyword>
<dbReference type="CDD" id="cd19093">
    <property type="entry name" value="AKR_AtPLR-like"/>
    <property type="match status" value="1"/>
</dbReference>
<accession>S3DZN9</accession>
<keyword evidence="1" id="KW-0560">Oxidoreductase</keyword>
<dbReference type="Proteomes" id="UP000016922">
    <property type="component" value="Unassembled WGS sequence"/>
</dbReference>
<dbReference type="RefSeq" id="XP_008080818.1">
    <property type="nucleotide sequence ID" value="XM_008082627.1"/>
</dbReference>
<dbReference type="InterPro" id="IPR036812">
    <property type="entry name" value="NAD(P)_OxRdtase_dom_sf"/>
</dbReference>
<dbReference type="Pfam" id="PF00248">
    <property type="entry name" value="Aldo_ket_red"/>
    <property type="match status" value="1"/>
</dbReference>
<dbReference type="GeneID" id="19470886"/>
<feature type="domain" description="NADP-dependent oxidoreductase" evidence="2">
    <location>
        <begin position="66"/>
        <end position="354"/>
    </location>
</feature>
<evidence type="ECO:0000256" key="1">
    <source>
        <dbReference type="ARBA" id="ARBA00023002"/>
    </source>
</evidence>
<dbReference type="AlphaFoldDB" id="S3DZN9"/>
<dbReference type="EMBL" id="KE145360">
    <property type="protein sequence ID" value="EPE31763.1"/>
    <property type="molecule type" value="Genomic_DNA"/>
</dbReference>
<sequence>MQKVLQTGLSAGMSATEGLHSSKPNPVDPSFNGLESLLPEGFIPKKTTQVILRCKEGEIRAPCMNIGGWSWGDTATWHWKPEELPGLKEAWKMLYESGINWIDTAQAYGSGESERICGDLVEGLPRDSFVMQTKWYVVPNVENILSPTHAPTKMLKDSLERMRLDFVDVYLVHGHIHASSLSQVAKGLAECVELGLTRAVGVANYDEDDMIKLADELSKYGIPLATNQCEFSVLRRHPEVHGLIKACRERGIVFQSYSSVAQGRLTDKYTVENPPPSSHRFSSYDMKDIEGTKQVLSSIAQEHGVSTAAVALNYNIIKGAVPTVGVRNVKQVQENLRAFEWRLSNDEIKTIDSVSLEGKKTALWQQG</sequence>
<dbReference type="OMA" id="CGTWAWG"/>
<evidence type="ECO:0000259" key="2">
    <source>
        <dbReference type="Pfam" id="PF00248"/>
    </source>
</evidence>
<dbReference type="InterPro" id="IPR020471">
    <property type="entry name" value="AKR"/>
</dbReference>
<gene>
    <name evidence="3" type="ORF">GLAREA_11845</name>
</gene>
<dbReference type="InterPro" id="IPR023210">
    <property type="entry name" value="NADP_OxRdtase_dom"/>
</dbReference>
<dbReference type="OrthoDB" id="1659429at2759"/>
<protein>
    <submittedName>
        <fullName evidence="3">NAD(P)-linked oxidoreductase</fullName>
    </submittedName>
</protein>
<dbReference type="SUPFAM" id="SSF51430">
    <property type="entry name" value="NAD(P)-linked oxidoreductase"/>
    <property type="match status" value="1"/>
</dbReference>
<name>S3DZN9_GLAL2</name>
<dbReference type="PRINTS" id="PR00069">
    <property type="entry name" value="ALDKETRDTASE"/>
</dbReference>